<dbReference type="EMBL" id="BAABAK010000019">
    <property type="protein sequence ID" value="GAA3980037.1"/>
    <property type="molecule type" value="Genomic_DNA"/>
</dbReference>
<proteinExistence type="inferred from homology"/>
<evidence type="ECO:0000313" key="14">
    <source>
        <dbReference type="Proteomes" id="UP001501081"/>
    </source>
</evidence>
<evidence type="ECO:0000256" key="5">
    <source>
        <dbReference type="ARBA" id="ARBA00018429"/>
    </source>
</evidence>
<dbReference type="Proteomes" id="UP001501081">
    <property type="component" value="Unassembled WGS sequence"/>
</dbReference>
<evidence type="ECO:0000256" key="9">
    <source>
        <dbReference type="HAMAP-Rule" id="MF_00148"/>
    </source>
</evidence>
<feature type="active site" description="Proton acceptor" evidence="9 10">
    <location>
        <position position="66"/>
    </location>
</feature>
<keyword evidence="7 9" id="KW-0378">Hydrolase</keyword>
<organism evidence="13 14">
    <name type="scientific">Pedobacter ginsengiterrae</name>
    <dbReference type="NCBI Taxonomy" id="871696"/>
    <lineage>
        <taxon>Bacteria</taxon>
        <taxon>Pseudomonadati</taxon>
        <taxon>Bacteroidota</taxon>
        <taxon>Sphingobacteriia</taxon>
        <taxon>Sphingobacteriales</taxon>
        <taxon>Sphingobacteriaceae</taxon>
        <taxon>Pedobacter</taxon>
    </lineage>
</organism>
<dbReference type="HAMAP" id="MF_00148">
    <property type="entry name" value="UDG"/>
    <property type="match status" value="1"/>
</dbReference>
<dbReference type="PANTHER" id="PTHR11264:SF0">
    <property type="entry name" value="URACIL-DNA GLYCOSYLASE"/>
    <property type="match status" value="1"/>
</dbReference>
<dbReference type="SMART" id="SM00986">
    <property type="entry name" value="UDG"/>
    <property type="match status" value="1"/>
</dbReference>
<dbReference type="SUPFAM" id="SSF52141">
    <property type="entry name" value="Uracil-DNA glycosylase-like"/>
    <property type="match status" value="1"/>
</dbReference>
<dbReference type="InterPro" id="IPR036895">
    <property type="entry name" value="Uracil-DNA_glycosylase-like_sf"/>
</dbReference>
<dbReference type="NCBIfam" id="TIGR00628">
    <property type="entry name" value="ung"/>
    <property type="match status" value="1"/>
</dbReference>
<evidence type="ECO:0000313" key="13">
    <source>
        <dbReference type="EMBL" id="GAA3980037.1"/>
    </source>
</evidence>
<dbReference type="SMART" id="SM00987">
    <property type="entry name" value="UreE_C"/>
    <property type="match status" value="1"/>
</dbReference>
<comment type="subcellular location">
    <subcellularLocation>
        <location evidence="9">Cytoplasm</location>
    </subcellularLocation>
</comment>
<dbReference type="InterPro" id="IPR018085">
    <property type="entry name" value="Ura-DNA_Glyclase_AS"/>
</dbReference>
<dbReference type="EC" id="3.2.2.27" evidence="4 9"/>
<dbReference type="NCBIfam" id="NF003589">
    <property type="entry name" value="PRK05254.1-2"/>
    <property type="match status" value="1"/>
</dbReference>
<dbReference type="PROSITE" id="PS00130">
    <property type="entry name" value="U_DNA_GLYCOSYLASE"/>
    <property type="match status" value="1"/>
</dbReference>
<dbReference type="Gene3D" id="3.40.470.10">
    <property type="entry name" value="Uracil-DNA glycosylase-like domain"/>
    <property type="match status" value="1"/>
</dbReference>
<reference evidence="14" key="1">
    <citation type="journal article" date="2019" name="Int. J. Syst. Evol. Microbiol.">
        <title>The Global Catalogue of Microorganisms (GCM) 10K type strain sequencing project: providing services to taxonomists for standard genome sequencing and annotation.</title>
        <authorList>
            <consortium name="The Broad Institute Genomics Platform"/>
            <consortium name="The Broad Institute Genome Sequencing Center for Infectious Disease"/>
            <person name="Wu L."/>
            <person name="Ma J."/>
        </authorList>
    </citation>
    <scope>NUCLEOTIDE SEQUENCE [LARGE SCALE GENOMIC DNA]</scope>
    <source>
        <strain evidence="14">JCM 17338</strain>
    </source>
</reference>
<dbReference type="PANTHER" id="PTHR11264">
    <property type="entry name" value="URACIL-DNA GLYCOSYLASE"/>
    <property type="match status" value="1"/>
</dbReference>
<comment type="similarity">
    <text evidence="3 9 11">Belongs to the uracil-DNA glycosylase (UDG) superfamily. UNG family.</text>
</comment>
<keyword evidence="9" id="KW-0963">Cytoplasm</keyword>
<dbReference type="CDD" id="cd10027">
    <property type="entry name" value="UDG-F1-like"/>
    <property type="match status" value="1"/>
</dbReference>
<comment type="function">
    <text evidence="2 9 11">Excises uracil residues from the DNA which can arise as a result of misincorporation of dUMP residues by DNA polymerase or due to deamination of cytosine.</text>
</comment>
<evidence type="ECO:0000256" key="1">
    <source>
        <dbReference type="ARBA" id="ARBA00001400"/>
    </source>
</evidence>
<dbReference type="NCBIfam" id="NF003588">
    <property type="entry name" value="PRK05254.1-1"/>
    <property type="match status" value="1"/>
</dbReference>
<protein>
    <recommendedName>
        <fullName evidence="5 9">Uracil-DNA glycosylase</fullName>
        <shortName evidence="9">UDG</shortName>
        <ecNumber evidence="4 9">3.2.2.27</ecNumber>
    </recommendedName>
</protein>
<dbReference type="RefSeq" id="WP_344769141.1">
    <property type="nucleotide sequence ID" value="NZ_BAABAK010000019.1"/>
</dbReference>
<name>A0ABP7QC24_9SPHI</name>
<evidence type="ECO:0000256" key="3">
    <source>
        <dbReference type="ARBA" id="ARBA00008184"/>
    </source>
</evidence>
<comment type="catalytic activity">
    <reaction evidence="1 9 11">
        <text>Hydrolyzes single-stranded DNA or mismatched double-stranded DNA and polynucleotides, releasing free uracil.</text>
        <dbReference type="EC" id="3.2.2.27"/>
    </reaction>
</comment>
<evidence type="ECO:0000256" key="2">
    <source>
        <dbReference type="ARBA" id="ARBA00002631"/>
    </source>
</evidence>
<dbReference type="Pfam" id="PF03167">
    <property type="entry name" value="UDG"/>
    <property type="match status" value="1"/>
</dbReference>
<evidence type="ECO:0000256" key="8">
    <source>
        <dbReference type="ARBA" id="ARBA00023204"/>
    </source>
</evidence>
<dbReference type="InterPro" id="IPR005122">
    <property type="entry name" value="Uracil-DNA_glycosylase-like"/>
</dbReference>
<dbReference type="InterPro" id="IPR002043">
    <property type="entry name" value="UDG_fam1"/>
</dbReference>
<sequence>MSAALEPGWLTVLEGEFEKDYMKSLKAFLLEEKEKGNTVYPKGTDIFNALNTTPFDKVKVVILGQDPYHGAGQAHGLSFSVQKGVTVPPSLKNMYKELETDIDGFKTPGHGNLTHWAEQGVLLLNATLTVRASEAGSHQKRGWEIFTDEIIKALSQKREHIVFVLWGKYAQQKAELIDARKHHVLMAAHPSPFSAYNGFFGSKHFSKTNQLLVQDNLTPIDWKLI</sequence>
<evidence type="ECO:0000256" key="10">
    <source>
        <dbReference type="PROSITE-ProRule" id="PRU10072"/>
    </source>
</evidence>
<gene>
    <name evidence="9 13" type="primary">ung</name>
    <name evidence="13" type="ORF">GCM10022246_35100</name>
</gene>
<keyword evidence="14" id="KW-1185">Reference proteome</keyword>
<evidence type="ECO:0000256" key="4">
    <source>
        <dbReference type="ARBA" id="ARBA00012030"/>
    </source>
</evidence>
<dbReference type="NCBIfam" id="NF003591">
    <property type="entry name" value="PRK05254.1-4"/>
    <property type="match status" value="1"/>
</dbReference>
<feature type="domain" description="Uracil-DNA glycosylase-like" evidence="12">
    <location>
        <begin position="51"/>
        <end position="212"/>
    </location>
</feature>
<evidence type="ECO:0000256" key="7">
    <source>
        <dbReference type="ARBA" id="ARBA00022801"/>
    </source>
</evidence>
<evidence type="ECO:0000256" key="11">
    <source>
        <dbReference type="RuleBase" id="RU003780"/>
    </source>
</evidence>
<accession>A0ABP7QC24</accession>
<comment type="caution">
    <text evidence="13">The sequence shown here is derived from an EMBL/GenBank/DDBJ whole genome shotgun (WGS) entry which is preliminary data.</text>
</comment>
<keyword evidence="6 9" id="KW-0227">DNA damage</keyword>
<keyword evidence="8 9" id="KW-0234">DNA repair</keyword>
<evidence type="ECO:0000256" key="6">
    <source>
        <dbReference type="ARBA" id="ARBA00022763"/>
    </source>
</evidence>
<dbReference type="NCBIfam" id="NF003592">
    <property type="entry name" value="PRK05254.1-5"/>
    <property type="match status" value="1"/>
</dbReference>
<evidence type="ECO:0000259" key="12">
    <source>
        <dbReference type="SMART" id="SM00986"/>
    </source>
</evidence>